<gene>
    <name evidence="1" type="ORF">CDAR_566901</name>
</gene>
<name>A0AAV4PJA3_9ARAC</name>
<proteinExistence type="predicted"/>
<sequence length="157" mass="17838">MAPKNFQKPEIWRKQLPHSPCPLPSEKTLPICSQKPTPLKTKFSLFQTHYAKIPAKALKEKALILLSVGFELCDGSQPIRGGREPAINIDRILSTKLFLKVGTIHRAHEKAIPSYLITFSFETRDYYLDTMLNHLSARAFQRFAPPGPWTIVRVVSI</sequence>
<comment type="caution">
    <text evidence="1">The sequence shown here is derived from an EMBL/GenBank/DDBJ whole genome shotgun (WGS) entry which is preliminary data.</text>
</comment>
<dbReference type="EMBL" id="BPLQ01002873">
    <property type="protein sequence ID" value="GIX96171.1"/>
    <property type="molecule type" value="Genomic_DNA"/>
</dbReference>
<evidence type="ECO:0000313" key="2">
    <source>
        <dbReference type="Proteomes" id="UP001054837"/>
    </source>
</evidence>
<reference evidence="1 2" key="1">
    <citation type="submission" date="2021-06" db="EMBL/GenBank/DDBJ databases">
        <title>Caerostris darwini draft genome.</title>
        <authorList>
            <person name="Kono N."/>
            <person name="Arakawa K."/>
        </authorList>
    </citation>
    <scope>NUCLEOTIDE SEQUENCE [LARGE SCALE GENOMIC DNA]</scope>
</reference>
<accession>A0AAV4PJA3</accession>
<dbReference type="AlphaFoldDB" id="A0AAV4PJA3"/>
<organism evidence="1 2">
    <name type="scientific">Caerostris darwini</name>
    <dbReference type="NCBI Taxonomy" id="1538125"/>
    <lineage>
        <taxon>Eukaryota</taxon>
        <taxon>Metazoa</taxon>
        <taxon>Ecdysozoa</taxon>
        <taxon>Arthropoda</taxon>
        <taxon>Chelicerata</taxon>
        <taxon>Arachnida</taxon>
        <taxon>Araneae</taxon>
        <taxon>Araneomorphae</taxon>
        <taxon>Entelegynae</taxon>
        <taxon>Araneoidea</taxon>
        <taxon>Araneidae</taxon>
        <taxon>Caerostris</taxon>
    </lineage>
</organism>
<protein>
    <recommendedName>
        <fullName evidence="3">Ribosomal protein S10</fullName>
    </recommendedName>
</protein>
<evidence type="ECO:0008006" key="3">
    <source>
        <dbReference type="Google" id="ProtNLM"/>
    </source>
</evidence>
<dbReference type="Proteomes" id="UP001054837">
    <property type="component" value="Unassembled WGS sequence"/>
</dbReference>
<evidence type="ECO:0000313" key="1">
    <source>
        <dbReference type="EMBL" id="GIX96171.1"/>
    </source>
</evidence>
<keyword evidence="2" id="KW-1185">Reference proteome</keyword>